<gene>
    <name evidence="1" type="ORF">A4E84_20160</name>
</gene>
<evidence type="ECO:0000313" key="1">
    <source>
        <dbReference type="EMBL" id="AMW11603.1"/>
    </source>
</evidence>
<dbReference type="Proteomes" id="UP000076096">
    <property type="component" value="Chromosome"/>
</dbReference>
<dbReference type="KEGG" id="stsi:A4E84_20160"/>
<keyword evidence="2" id="KW-1185">Reference proteome</keyword>
<sequence>MKPSIGRIVHYTLSQADADQINQRRKDFHESRSASNRTGFVGHTGNWAAEGDVFPAMLVRVWKEAQITVNAQVFLDGNDIFWATSRAEGNKPGTWAWPERV</sequence>
<dbReference type="EMBL" id="CP015098">
    <property type="protein sequence ID" value="AMW11603.1"/>
    <property type="molecule type" value="Genomic_DNA"/>
</dbReference>
<protein>
    <submittedName>
        <fullName evidence="1">Uncharacterized protein</fullName>
    </submittedName>
</protein>
<evidence type="ECO:0000313" key="2">
    <source>
        <dbReference type="Proteomes" id="UP000076096"/>
    </source>
</evidence>
<dbReference type="AlphaFoldDB" id="A0A143C2F1"/>
<reference evidence="2" key="1">
    <citation type="submission" date="2016-04" db="EMBL/GenBank/DDBJ databases">
        <authorList>
            <person name="Zhang B."/>
        </authorList>
    </citation>
    <scope>NUCLEOTIDE SEQUENCE [LARGE SCALE GENOMIC DNA]</scope>
    <source>
        <strain evidence="2">S10</strain>
    </source>
</reference>
<dbReference type="STRING" id="1783515.A4E84_20160"/>
<name>A0A143C2F1_9ACTN</name>
<dbReference type="RefSeq" id="WP_062927918.1">
    <property type="nucleotide sequence ID" value="NZ_CP015098.1"/>
</dbReference>
<organism evidence="1 2">
    <name type="scientific">Streptomyces qaidamensis</name>
    <dbReference type="NCBI Taxonomy" id="1783515"/>
    <lineage>
        <taxon>Bacteria</taxon>
        <taxon>Bacillati</taxon>
        <taxon>Actinomycetota</taxon>
        <taxon>Actinomycetes</taxon>
        <taxon>Kitasatosporales</taxon>
        <taxon>Streptomycetaceae</taxon>
        <taxon>Streptomyces</taxon>
        <taxon>Streptomyces aurantiacus group</taxon>
    </lineage>
</organism>
<proteinExistence type="predicted"/>
<accession>A0A143C2F1</accession>